<dbReference type="Pfam" id="PF04995">
    <property type="entry name" value="CcmD"/>
    <property type="match status" value="1"/>
</dbReference>
<evidence type="ECO:0000256" key="4">
    <source>
        <dbReference type="ARBA" id="ARBA00016461"/>
    </source>
</evidence>
<dbReference type="RefSeq" id="WP_018301516.1">
    <property type="nucleotide sequence ID" value="NZ_KB902277.1"/>
</dbReference>
<evidence type="ECO:0000313" key="13">
    <source>
        <dbReference type="EMBL" id="KIQ68884.1"/>
    </source>
</evidence>
<accession>A0A0D0Q2V9</accession>
<evidence type="ECO:0000256" key="7">
    <source>
        <dbReference type="ARBA" id="ARBA00022519"/>
    </source>
</evidence>
<evidence type="ECO:0000256" key="9">
    <source>
        <dbReference type="ARBA" id="ARBA00022748"/>
    </source>
</evidence>
<evidence type="ECO:0000256" key="1">
    <source>
        <dbReference type="ARBA" id="ARBA00002442"/>
    </source>
</evidence>
<comment type="caution">
    <text evidence="13">The sequence shown here is derived from an EMBL/GenBank/DDBJ whole genome shotgun (WGS) entry which is preliminary data.</text>
</comment>
<dbReference type="EMBL" id="AONG01000012">
    <property type="protein sequence ID" value="KIQ68884.1"/>
    <property type="molecule type" value="Genomic_DNA"/>
</dbReference>
<dbReference type="GO" id="GO:0005886">
    <property type="term" value="C:plasma membrane"/>
    <property type="evidence" value="ECO:0007669"/>
    <property type="project" value="UniProtKB-SubCell"/>
</dbReference>
<comment type="similarity">
    <text evidence="3 12">Belongs to the CcmD/CycX/HelD family.</text>
</comment>
<evidence type="ECO:0000256" key="3">
    <source>
        <dbReference type="ARBA" id="ARBA00008741"/>
    </source>
</evidence>
<organism evidence="13 14">
    <name type="scientific">Wenxinia marina DSM 24838</name>
    <dbReference type="NCBI Taxonomy" id="1123501"/>
    <lineage>
        <taxon>Bacteria</taxon>
        <taxon>Pseudomonadati</taxon>
        <taxon>Pseudomonadota</taxon>
        <taxon>Alphaproteobacteria</taxon>
        <taxon>Rhodobacterales</taxon>
        <taxon>Roseobacteraceae</taxon>
        <taxon>Wenxinia</taxon>
    </lineage>
</organism>
<dbReference type="GO" id="GO:0017004">
    <property type="term" value="P:cytochrome complex assembly"/>
    <property type="evidence" value="ECO:0007669"/>
    <property type="project" value="UniProtKB-KW"/>
</dbReference>
<evidence type="ECO:0000256" key="11">
    <source>
        <dbReference type="ARBA" id="ARBA00023136"/>
    </source>
</evidence>
<proteinExistence type="inferred from homology"/>
<protein>
    <recommendedName>
        <fullName evidence="4 12">Heme exporter protein D</fullName>
    </recommendedName>
</protein>
<sequence>MMPDLGRYAAEVLWSYAGGLGLLAVLVGLSVRRARKVAARLAEAERRHAR</sequence>
<evidence type="ECO:0000256" key="6">
    <source>
        <dbReference type="ARBA" id="ARBA00022475"/>
    </source>
</evidence>
<keyword evidence="7 12" id="KW-0997">Cell inner membrane</keyword>
<feature type="transmembrane region" description="Helical" evidence="12">
    <location>
        <begin position="12"/>
        <end position="31"/>
    </location>
</feature>
<keyword evidence="6 12" id="KW-1003">Cell membrane</keyword>
<evidence type="ECO:0000313" key="14">
    <source>
        <dbReference type="Proteomes" id="UP000035100"/>
    </source>
</evidence>
<keyword evidence="5 12" id="KW-0813">Transport</keyword>
<keyword evidence="9 12" id="KW-0201">Cytochrome c-type biogenesis</keyword>
<name>A0A0D0Q2V9_9RHOB</name>
<keyword evidence="10 12" id="KW-1133">Transmembrane helix</keyword>
<keyword evidence="14" id="KW-1185">Reference proteome</keyword>
<evidence type="ECO:0000256" key="12">
    <source>
        <dbReference type="RuleBase" id="RU363101"/>
    </source>
</evidence>
<dbReference type="Proteomes" id="UP000035100">
    <property type="component" value="Unassembled WGS sequence"/>
</dbReference>
<dbReference type="NCBIfam" id="TIGR03141">
    <property type="entry name" value="cytochro_ccmD"/>
    <property type="match status" value="1"/>
</dbReference>
<dbReference type="GO" id="GO:0015886">
    <property type="term" value="P:heme transport"/>
    <property type="evidence" value="ECO:0007669"/>
    <property type="project" value="InterPro"/>
</dbReference>
<comment type="function">
    <text evidence="1 12">Required for the export of heme to the periplasm for the biogenesis of c-type cytochromes.</text>
</comment>
<evidence type="ECO:0000256" key="5">
    <source>
        <dbReference type="ARBA" id="ARBA00022448"/>
    </source>
</evidence>
<dbReference type="InterPro" id="IPR007078">
    <property type="entry name" value="Haem_export_protD_CcmD"/>
</dbReference>
<gene>
    <name evidence="13" type="ORF">Wenmar_02613</name>
</gene>
<comment type="subcellular location">
    <subcellularLocation>
        <location evidence="2 12">Cell inner membrane</location>
        <topology evidence="2 12">Single-pass membrane protein</topology>
    </subcellularLocation>
</comment>
<reference evidence="13 14" key="1">
    <citation type="submission" date="2013-01" db="EMBL/GenBank/DDBJ databases">
        <authorList>
            <person name="Fiebig A."/>
            <person name="Goeker M."/>
            <person name="Klenk H.-P.P."/>
        </authorList>
    </citation>
    <scope>NUCLEOTIDE SEQUENCE [LARGE SCALE GENOMIC DNA]</scope>
    <source>
        <strain evidence="13 14">DSM 24838</strain>
    </source>
</reference>
<dbReference type="AlphaFoldDB" id="A0A0D0Q2V9"/>
<keyword evidence="11 12" id="KW-0472">Membrane</keyword>
<evidence type="ECO:0000256" key="8">
    <source>
        <dbReference type="ARBA" id="ARBA00022692"/>
    </source>
</evidence>
<keyword evidence="8 12" id="KW-0812">Transmembrane</keyword>
<evidence type="ECO:0000256" key="10">
    <source>
        <dbReference type="ARBA" id="ARBA00022989"/>
    </source>
</evidence>
<evidence type="ECO:0000256" key="2">
    <source>
        <dbReference type="ARBA" id="ARBA00004377"/>
    </source>
</evidence>